<dbReference type="Gene3D" id="2.40.400.10">
    <property type="entry name" value="Acetoacetate decarboxylase-like"/>
    <property type="match status" value="1"/>
</dbReference>
<dbReference type="GO" id="GO:0016829">
    <property type="term" value="F:lyase activity"/>
    <property type="evidence" value="ECO:0007669"/>
    <property type="project" value="InterPro"/>
</dbReference>
<reference evidence="1" key="1">
    <citation type="submission" date="2020-02" db="EMBL/GenBank/DDBJ databases">
        <authorList>
            <person name="Meier V. D."/>
        </authorList>
    </citation>
    <scope>NUCLEOTIDE SEQUENCE</scope>
    <source>
        <strain evidence="1">AVDCRST_MAG10</strain>
    </source>
</reference>
<evidence type="ECO:0000313" key="1">
    <source>
        <dbReference type="EMBL" id="CAA9223599.1"/>
    </source>
</evidence>
<name>A0A6J4HH21_9ACTN</name>
<accession>A0A6J4HH21</accession>
<protein>
    <recommendedName>
        <fullName evidence="2">Acetoacetate decarboxylase</fullName>
    </recommendedName>
</protein>
<dbReference type="AlphaFoldDB" id="A0A6J4HH21"/>
<dbReference type="InterPro" id="IPR010451">
    <property type="entry name" value="Acetoacetate_decarboxylase"/>
</dbReference>
<dbReference type="EMBL" id="CADCTB010000053">
    <property type="protein sequence ID" value="CAA9223599.1"/>
    <property type="molecule type" value="Genomic_DNA"/>
</dbReference>
<dbReference type="InterPro" id="IPR023375">
    <property type="entry name" value="ADC_dom_sf"/>
</dbReference>
<proteinExistence type="predicted"/>
<sequence length="212" mass="22577">MAMASAKTLVGELPDGLRRMPGPCVITAARYDDSPVGPYRELAVGQPARLGARLGVCITTMAVTSVDSRLGGRVNWGFPKELGTLIWYDEGDGRVLRWEERGIIVRATPVGPALPVLLPLRALQRRSDGLVSVLGHARGRGRVAKVDVTVPDDDPLASLAGPHRGLMVSGMRLVVSPARRPVGLTATLRAPLRAPEPALTWGSQGHHTHTGD</sequence>
<dbReference type="SUPFAM" id="SSF160104">
    <property type="entry name" value="Acetoacetate decarboxylase-like"/>
    <property type="match status" value="1"/>
</dbReference>
<organism evidence="1">
    <name type="scientific">uncultured Acidimicrobiales bacterium</name>
    <dbReference type="NCBI Taxonomy" id="310071"/>
    <lineage>
        <taxon>Bacteria</taxon>
        <taxon>Bacillati</taxon>
        <taxon>Actinomycetota</taxon>
        <taxon>Acidimicrobiia</taxon>
        <taxon>Acidimicrobiales</taxon>
        <taxon>environmental samples</taxon>
    </lineage>
</organism>
<gene>
    <name evidence="1" type="ORF">AVDCRST_MAG10-805</name>
</gene>
<evidence type="ECO:0008006" key="2">
    <source>
        <dbReference type="Google" id="ProtNLM"/>
    </source>
</evidence>
<dbReference type="Pfam" id="PF06314">
    <property type="entry name" value="ADC"/>
    <property type="match status" value="1"/>
</dbReference>